<dbReference type="KEGG" id="fax:FUAX_46240"/>
<dbReference type="InterPro" id="IPR012373">
    <property type="entry name" value="Ferrdict_sens_TM"/>
</dbReference>
<reference evidence="4 5" key="1">
    <citation type="submission" date="2021-12" db="EMBL/GenBank/DDBJ databases">
        <title>Genome sequencing of bacteria with rrn-lacking chromosome and rrn-plasmid.</title>
        <authorList>
            <person name="Anda M."/>
            <person name="Iwasaki W."/>
        </authorList>
    </citation>
    <scope>NUCLEOTIDE SEQUENCE [LARGE SCALE GENOMIC DNA]</scope>
    <source>
        <strain evidence="4 5">DSM 100852</strain>
        <plasmid evidence="4 5">pFA3</plasmid>
    </source>
</reference>
<dbReference type="Gene3D" id="3.55.50.30">
    <property type="match status" value="1"/>
</dbReference>
<keyword evidence="1" id="KW-1133">Transmembrane helix</keyword>
<feature type="transmembrane region" description="Helical" evidence="1">
    <location>
        <begin position="46"/>
        <end position="65"/>
    </location>
</feature>
<dbReference type="Gene3D" id="2.60.120.1440">
    <property type="match status" value="1"/>
</dbReference>
<gene>
    <name evidence="4" type="ORF">FUAX_46240</name>
</gene>
<dbReference type="AlphaFoldDB" id="A0AAU9CW97"/>
<name>A0AAU9CW97_9BACT</name>
<evidence type="ECO:0000256" key="1">
    <source>
        <dbReference type="SAM" id="Phobius"/>
    </source>
</evidence>
<organism evidence="4 5">
    <name type="scientific">Fulvitalea axinellae</name>
    <dbReference type="NCBI Taxonomy" id="1182444"/>
    <lineage>
        <taxon>Bacteria</taxon>
        <taxon>Pseudomonadati</taxon>
        <taxon>Bacteroidota</taxon>
        <taxon>Cytophagia</taxon>
        <taxon>Cytophagales</taxon>
        <taxon>Persicobacteraceae</taxon>
        <taxon>Fulvitalea</taxon>
    </lineage>
</organism>
<evidence type="ECO:0000259" key="2">
    <source>
        <dbReference type="Pfam" id="PF04773"/>
    </source>
</evidence>
<keyword evidence="4" id="KW-0614">Plasmid</keyword>
<evidence type="ECO:0000259" key="3">
    <source>
        <dbReference type="Pfam" id="PF16344"/>
    </source>
</evidence>
<dbReference type="PANTHER" id="PTHR30273">
    <property type="entry name" value="PERIPLASMIC SIGNAL SENSOR AND SIGMA FACTOR ACTIVATOR FECR-RELATED"/>
    <property type="match status" value="1"/>
</dbReference>
<keyword evidence="5" id="KW-1185">Reference proteome</keyword>
<dbReference type="Pfam" id="PF16344">
    <property type="entry name" value="FecR_C"/>
    <property type="match status" value="1"/>
</dbReference>
<feature type="domain" description="Protein FecR C-terminal" evidence="3">
    <location>
        <begin position="215"/>
        <end position="279"/>
    </location>
</feature>
<dbReference type="PIRSF" id="PIRSF018266">
    <property type="entry name" value="FecR"/>
    <property type="match status" value="1"/>
</dbReference>
<feature type="domain" description="FecR protein" evidence="2">
    <location>
        <begin position="84"/>
        <end position="172"/>
    </location>
</feature>
<proteinExistence type="predicted"/>
<dbReference type="GO" id="GO:0016989">
    <property type="term" value="F:sigma factor antagonist activity"/>
    <property type="evidence" value="ECO:0007669"/>
    <property type="project" value="TreeGrafter"/>
</dbReference>
<protein>
    <recommendedName>
        <fullName evidence="6">FecR protein domain-containing protein</fullName>
    </recommendedName>
</protein>
<dbReference type="EMBL" id="AP025317">
    <property type="protein sequence ID" value="BDD12192.1"/>
    <property type="molecule type" value="Genomic_DNA"/>
</dbReference>
<accession>A0AAU9CW97</accession>
<dbReference type="Pfam" id="PF04773">
    <property type="entry name" value="FecR"/>
    <property type="match status" value="1"/>
</dbReference>
<dbReference type="InterPro" id="IPR006860">
    <property type="entry name" value="FecR"/>
</dbReference>
<keyword evidence="1" id="KW-0812">Transmembrane</keyword>
<dbReference type="PANTHER" id="PTHR30273:SF2">
    <property type="entry name" value="PROTEIN FECR"/>
    <property type="match status" value="1"/>
</dbReference>
<evidence type="ECO:0000313" key="4">
    <source>
        <dbReference type="EMBL" id="BDD12192.1"/>
    </source>
</evidence>
<geneLocation type="plasmid" evidence="4 5">
    <name>pFA3</name>
</geneLocation>
<keyword evidence="1" id="KW-0472">Membrane</keyword>
<dbReference type="Proteomes" id="UP001348817">
    <property type="component" value="Plasmid pFA3"/>
</dbReference>
<sequence>MGGFENIRFKDRYLSDTEKAKLKERILTNCDKVKIRRIPPKRNYRPLWYAALFLLICGLSILFSLEQNPTRREIAEVWVSVSAPRGTTKTVQLPDGTRIRLNADTKLEYLQGFSQRRVRLVNGEAYFDVAKDSLRPFSLKITESGRLRVLGTAFNVRAYSDDPVVSLVHGRVAVGSFSDGRETILDPMRQISLASGAEVRRFNLRSVTGWKDGDLYYEDKPLEKVLEDLERTYDAEFLKNPEFDGKKLYTGSLLIKKHLDNVLVGLSYTTGLTFERLGDKRFRVK</sequence>
<evidence type="ECO:0008006" key="6">
    <source>
        <dbReference type="Google" id="ProtNLM"/>
    </source>
</evidence>
<evidence type="ECO:0000313" key="5">
    <source>
        <dbReference type="Proteomes" id="UP001348817"/>
    </source>
</evidence>
<dbReference type="InterPro" id="IPR032508">
    <property type="entry name" value="FecR_C"/>
</dbReference>